<evidence type="ECO:0000313" key="1">
    <source>
        <dbReference type="EMBL" id="KKN76982.1"/>
    </source>
</evidence>
<reference evidence="1" key="1">
    <citation type="journal article" date="2015" name="Nature">
        <title>Complex archaea that bridge the gap between prokaryotes and eukaryotes.</title>
        <authorList>
            <person name="Spang A."/>
            <person name="Saw J.H."/>
            <person name="Jorgensen S.L."/>
            <person name="Zaremba-Niedzwiedzka K."/>
            <person name="Martijn J."/>
            <person name="Lind A.E."/>
            <person name="van Eijk R."/>
            <person name="Schleper C."/>
            <person name="Guy L."/>
            <person name="Ettema T.J."/>
        </authorList>
    </citation>
    <scope>NUCLEOTIDE SEQUENCE</scope>
</reference>
<dbReference type="AlphaFoldDB" id="A0A0F9TPU8"/>
<dbReference type="EMBL" id="LAZR01000286">
    <property type="protein sequence ID" value="KKN76982.1"/>
    <property type="molecule type" value="Genomic_DNA"/>
</dbReference>
<gene>
    <name evidence="1" type="ORF">LCGC14_0364740</name>
</gene>
<protein>
    <submittedName>
        <fullName evidence="1">Uncharacterized protein</fullName>
    </submittedName>
</protein>
<proteinExistence type="predicted"/>
<comment type="caution">
    <text evidence="1">The sequence shown here is derived from an EMBL/GenBank/DDBJ whole genome shotgun (WGS) entry which is preliminary data.</text>
</comment>
<organism evidence="1">
    <name type="scientific">marine sediment metagenome</name>
    <dbReference type="NCBI Taxonomy" id="412755"/>
    <lineage>
        <taxon>unclassified sequences</taxon>
        <taxon>metagenomes</taxon>
        <taxon>ecological metagenomes</taxon>
    </lineage>
</organism>
<name>A0A0F9TPU8_9ZZZZ</name>
<accession>A0A0F9TPU8</accession>
<sequence length="191" mass="20835">MLDRETKQYIDDSFKKIYNIFKANNLYSDYVRARKGVLVADNFALEGYTLGRCVYRTMYVRIYNSGTGPVLISIDADPVVGEGESFNLPTITDAVNMASGGSDGSFAWAAELITMDITETIIHTGACVPTASDVENSTAGAIYYYRCFISGGNMVIAPYKSGNNIAAVNWGTVLSNAGDAVWLKIIFITDR</sequence>